<reference evidence="3" key="1">
    <citation type="submission" date="2022-11" db="UniProtKB">
        <authorList>
            <consortium name="WormBaseParasite"/>
        </authorList>
    </citation>
    <scope>IDENTIFICATION</scope>
</reference>
<evidence type="ECO:0000313" key="2">
    <source>
        <dbReference type="Proteomes" id="UP000887565"/>
    </source>
</evidence>
<feature type="domain" description="Domain of unknown function DB" evidence="1">
    <location>
        <begin position="9"/>
        <end position="101"/>
    </location>
</feature>
<protein>
    <recommendedName>
        <fullName evidence="1">Domain of unknown function DB domain-containing protein</fullName>
    </recommendedName>
</protein>
<keyword evidence="2" id="KW-1185">Reference proteome</keyword>
<dbReference type="InterPro" id="IPR002602">
    <property type="entry name" value="DB"/>
</dbReference>
<sequence length="106" mass="12031">MDHKRIQQCCKRNRLNDNCLPLCSYAVAADDVYAKAVAGLCTLDDARLWFRCAADQRDNRECCRNAGITGCEDLCSGRVPENLERLMFCFANFLNPILECHRLGLN</sequence>
<name>A0A915JNG7_ROMCU</name>
<organism evidence="2 3">
    <name type="scientific">Romanomermis culicivorax</name>
    <name type="common">Nematode worm</name>
    <dbReference type="NCBI Taxonomy" id="13658"/>
    <lineage>
        <taxon>Eukaryota</taxon>
        <taxon>Metazoa</taxon>
        <taxon>Ecdysozoa</taxon>
        <taxon>Nematoda</taxon>
        <taxon>Enoplea</taxon>
        <taxon>Dorylaimia</taxon>
        <taxon>Mermithida</taxon>
        <taxon>Mermithoidea</taxon>
        <taxon>Mermithidae</taxon>
        <taxon>Romanomermis</taxon>
    </lineage>
</organism>
<dbReference type="WBParaSite" id="nRc.2.0.1.t27632-RA">
    <property type="protein sequence ID" value="nRc.2.0.1.t27632-RA"/>
    <property type="gene ID" value="nRc.2.0.1.g27632"/>
</dbReference>
<evidence type="ECO:0000259" key="1">
    <source>
        <dbReference type="Pfam" id="PF01682"/>
    </source>
</evidence>
<dbReference type="PANTHER" id="PTHR21679">
    <property type="entry name" value="DOMAIN OF UNKNOWN FUNCTION DB DOMAIN-CONTAINING PROTEIN-RELATED"/>
    <property type="match status" value="1"/>
</dbReference>
<proteinExistence type="predicted"/>
<accession>A0A915JNG7</accession>
<dbReference type="Pfam" id="PF01682">
    <property type="entry name" value="DB"/>
    <property type="match status" value="1"/>
</dbReference>
<dbReference type="Proteomes" id="UP000887565">
    <property type="component" value="Unplaced"/>
</dbReference>
<evidence type="ECO:0000313" key="3">
    <source>
        <dbReference type="WBParaSite" id="nRc.2.0.1.t27632-RA"/>
    </source>
</evidence>
<dbReference type="AlphaFoldDB" id="A0A915JNG7"/>